<evidence type="ECO:0000313" key="2">
    <source>
        <dbReference type="EMBL" id="MBO3273380.1"/>
    </source>
</evidence>
<name>A0ABS3TI88_9BACT</name>
<dbReference type="InterPro" id="IPR038461">
    <property type="entry name" value="Schlafen_AlbA_2_dom_sf"/>
</dbReference>
<dbReference type="Pfam" id="PF04326">
    <property type="entry name" value="SLFN_AlbA_2"/>
    <property type="match status" value="1"/>
</dbReference>
<gene>
    <name evidence="2" type="ORF">J4D97_22210</name>
</gene>
<accession>A0ABS3TI88</accession>
<feature type="domain" description="Schlafen AlbA-2" evidence="1">
    <location>
        <begin position="12"/>
        <end position="138"/>
    </location>
</feature>
<organism evidence="2 3">
    <name type="scientific">Hymenobacter defluvii</name>
    <dbReference type="NCBI Taxonomy" id="2054411"/>
    <lineage>
        <taxon>Bacteria</taxon>
        <taxon>Pseudomonadati</taxon>
        <taxon>Bacteroidota</taxon>
        <taxon>Cytophagia</taxon>
        <taxon>Cytophagales</taxon>
        <taxon>Hymenobacteraceae</taxon>
        <taxon>Hymenobacter</taxon>
    </lineage>
</organism>
<sequence>MTIQEIILHEAESTTVDFKATAYKPASNPEFIKDVLAMANAQVPGDRYLIVGVKHNPDNTREILGVPPADQLDDANYHKAILENIEPEIPFTYSYVEVEGKQVGVFRIHSVDDPPYMMRKDSAILKIGHSVIRKGTSTFNLRRADIDRMFAQRQAADPFAGKIDVQLVIDGQKATSTHTCSEAIFPSEVARQKILSILNEKREKRQRYQEMLEKRNSTNPILQGLYQQLQLPEGLDLSSMGRIGQLGPSRYEDLTIEELEKNLLNVKSTYREHDLYAKFEEQAHKLNFILFNDSEQYVEDCSLTVRLPNDAGVSIATKIIDRPETKSAYSTPTARFLQIRYASVQQNAGEYLIRDSIKSLKHGVKNYAFQEPLRVFVPQQASGRQLRFHLTLTAKNLRKPVNKEVVLTIR</sequence>
<dbReference type="Proteomes" id="UP000670527">
    <property type="component" value="Unassembled WGS sequence"/>
</dbReference>
<keyword evidence="2" id="KW-0067">ATP-binding</keyword>
<dbReference type="EMBL" id="JAGETX010000036">
    <property type="protein sequence ID" value="MBO3273380.1"/>
    <property type="molecule type" value="Genomic_DNA"/>
</dbReference>
<keyword evidence="2" id="KW-0547">Nucleotide-binding</keyword>
<proteinExistence type="predicted"/>
<protein>
    <submittedName>
        <fullName evidence="2">ATP-binding protein</fullName>
    </submittedName>
</protein>
<dbReference type="InterPro" id="IPR007421">
    <property type="entry name" value="Schlafen_AlbA_2_dom"/>
</dbReference>
<dbReference type="GO" id="GO:0005524">
    <property type="term" value="F:ATP binding"/>
    <property type="evidence" value="ECO:0007669"/>
    <property type="project" value="UniProtKB-KW"/>
</dbReference>
<reference evidence="2 3" key="1">
    <citation type="submission" date="2021-03" db="EMBL/GenBank/DDBJ databases">
        <authorList>
            <person name="Kim M.K."/>
        </authorList>
    </citation>
    <scope>NUCLEOTIDE SEQUENCE [LARGE SCALE GENOMIC DNA]</scope>
    <source>
        <strain evidence="2 3">BT507</strain>
    </source>
</reference>
<dbReference type="Gene3D" id="3.30.950.30">
    <property type="entry name" value="Schlafen, AAA domain"/>
    <property type="match status" value="1"/>
</dbReference>
<evidence type="ECO:0000313" key="3">
    <source>
        <dbReference type="Proteomes" id="UP000670527"/>
    </source>
</evidence>
<dbReference type="RefSeq" id="WP_208309511.1">
    <property type="nucleotide sequence ID" value="NZ_JAGETX010000036.1"/>
</dbReference>
<comment type="caution">
    <text evidence="2">The sequence shown here is derived from an EMBL/GenBank/DDBJ whole genome shotgun (WGS) entry which is preliminary data.</text>
</comment>
<evidence type="ECO:0000259" key="1">
    <source>
        <dbReference type="Pfam" id="PF04326"/>
    </source>
</evidence>
<keyword evidence="3" id="KW-1185">Reference proteome</keyword>